<dbReference type="NCBIfam" id="NF037995">
    <property type="entry name" value="TRAP_S1"/>
    <property type="match status" value="1"/>
</dbReference>
<dbReference type="InterPro" id="IPR038404">
    <property type="entry name" value="TRAP_DctP_sf"/>
</dbReference>
<feature type="signal peptide" evidence="2">
    <location>
        <begin position="1"/>
        <end position="22"/>
    </location>
</feature>
<evidence type="ECO:0000313" key="3">
    <source>
        <dbReference type="EMBL" id="APH73500.1"/>
    </source>
</evidence>
<dbReference type="STRING" id="1670800.BSQ44_20575"/>
<dbReference type="PROSITE" id="PS51318">
    <property type="entry name" value="TAT"/>
    <property type="match status" value="1"/>
</dbReference>
<proteinExistence type="predicted"/>
<organism evidence="3 4">
    <name type="scientific">Aquibium oceanicum</name>
    <dbReference type="NCBI Taxonomy" id="1670800"/>
    <lineage>
        <taxon>Bacteria</taxon>
        <taxon>Pseudomonadati</taxon>
        <taxon>Pseudomonadota</taxon>
        <taxon>Alphaproteobacteria</taxon>
        <taxon>Hyphomicrobiales</taxon>
        <taxon>Phyllobacteriaceae</taxon>
        <taxon>Aquibium</taxon>
    </lineage>
</organism>
<name>A0A1L3SVT7_9HYPH</name>
<dbReference type="InterPro" id="IPR006311">
    <property type="entry name" value="TAT_signal"/>
</dbReference>
<sequence length="341" mass="36434">MIMKRREFLAAAAAGAGTVALAAPAVAQETFRWRMANLYPRGVSFGIAYEAFTKKVEAMTGGRLVIENVYDGEGVGATEVFSAVKSGLVEMGSPYMALHAGELPAGVVELGLPGGPERFDQIYTMISKGGWGEILKETYGSQGMVHIGDIMQPGVYLLTKKPINSLADLAGMKLRAPGAYGSHMRELGVAPVTMAFAEVYTSLATGVIDGCASSNLVDYRDGKWYEQAKYLYPLPLSGAQTSPIIVNKAAWDTLPADLQAALLTAQVDHCWEHVGLSIMTVGEAVEEMKAGGAEFTAAPSEEDRQKWREAAEKVWQEYAAADPASKRLVEAQGSFLAKIGA</sequence>
<dbReference type="Pfam" id="PF03480">
    <property type="entry name" value="DctP"/>
    <property type="match status" value="1"/>
</dbReference>
<dbReference type="EMBL" id="CP018171">
    <property type="protein sequence ID" value="APH73500.1"/>
    <property type="molecule type" value="Genomic_DNA"/>
</dbReference>
<keyword evidence="4" id="KW-1185">Reference proteome</keyword>
<evidence type="ECO:0000313" key="4">
    <source>
        <dbReference type="Proteomes" id="UP000182840"/>
    </source>
</evidence>
<keyword evidence="1 2" id="KW-0732">Signal</keyword>
<dbReference type="InterPro" id="IPR018389">
    <property type="entry name" value="DctP_fam"/>
</dbReference>
<dbReference type="Gene3D" id="3.40.190.170">
    <property type="entry name" value="Bacterial extracellular solute-binding protein, family 7"/>
    <property type="match status" value="1"/>
</dbReference>
<dbReference type="KEGG" id="meso:BSQ44_20575"/>
<accession>A0A1L3SVT7</accession>
<dbReference type="AlphaFoldDB" id="A0A1L3SVT7"/>
<feature type="chain" id="PRO_5012792382" description="C4-dicarboxylate ABC transporter substrate-binding protein" evidence="2">
    <location>
        <begin position="23"/>
        <end position="341"/>
    </location>
</feature>
<gene>
    <name evidence="3" type="ORF">BSQ44_20575</name>
</gene>
<evidence type="ECO:0000256" key="1">
    <source>
        <dbReference type="ARBA" id="ARBA00022729"/>
    </source>
</evidence>
<evidence type="ECO:0008006" key="5">
    <source>
        <dbReference type="Google" id="ProtNLM"/>
    </source>
</evidence>
<evidence type="ECO:0000256" key="2">
    <source>
        <dbReference type="SAM" id="SignalP"/>
    </source>
</evidence>
<dbReference type="Proteomes" id="UP000182840">
    <property type="component" value="Chromosome"/>
</dbReference>
<dbReference type="GO" id="GO:0055085">
    <property type="term" value="P:transmembrane transport"/>
    <property type="evidence" value="ECO:0007669"/>
    <property type="project" value="InterPro"/>
</dbReference>
<reference evidence="4" key="1">
    <citation type="submission" date="2016-11" db="EMBL/GenBank/DDBJ databases">
        <title>Mesorhizobium oceanicum sp. nov., isolated from deep seawater in South China Sea.</title>
        <authorList>
            <person name="Fu G.-Y."/>
        </authorList>
    </citation>
    <scope>NUCLEOTIDE SEQUENCE [LARGE SCALE GENOMIC DNA]</scope>
    <source>
        <strain evidence="4">B7</strain>
    </source>
</reference>
<protein>
    <recommendedName>
        <fullName evidence="5">C4-dicarboxylate ABC transporter substrate-binding protein</fullName>
    </recommendedName>
</protein>
<dbReference type="PANTHER" id="PTHR33376:SF5">
    <property type="entry name" value="EXTRACYTOPLASMIC SOLUTE RECEPTOR PROTEIN"/>
    <property type="match status" value="1"/>
</dbReference>
<dbReference type="PANTHER" id="PTHR33376">
    <property type="match status" value="1"/>
</dbReference>